<accession>A0ABZ2YU94</accession>
<dbReference type="Proteomes" id="UP001485459">
    <property type="component" value="Chromosome"/>
</dbReference>
<dbReference type="EMBL" id="CP149822">
    <property type="protein sequence ID" value="WZN43043.1"/>
    <property type="molecule type" value="Genomic_DNA"/>
</dbReference>
<keyword evidence="2" id="KW-1133">Transmembrane helix</keyword>
<reference evidence="4" key="1">
    <citation type="submission" date="2024-03" db="EMBL/GenBank/DDBJ databases">
        <title>Chitinophaga horti sp. nov., isolated from garden soil.</title>
        <authorList>
            <person name="Lee D.S."/>
            <person name="Han D.M."/>
            <person name="Baek J.H."/>
            <person name="Choi D.G."/>
            <person name="Jeon J.H."/>
            <person name="Jeon C.O."/>
        </authorList>
    </citation>
    <scope>NUCLEOTIDE SEQUENCE [LARGE SCALE GENOMIC DNA]</scope>
    <source>
        <strain evidence="4">GPA1</strain>
    </source>
</reference>
<evidence type="ECO:0000256" key="2">
    <source>
        <dbReference type="SAM" id="Phobius"/>
    </source>
</evidence>
<dbReference type="RefSeq" id="WP_341837865.1">
    <property type="nucleotide sequence ID" value="NZ_CP149822.1"/>
</dbReference>
<organism evidence="3 4">
    <name type="scientific">Chitinophaga pollutisoli</name>
    <dbReference type="NCBI Taxonomy" id="3133966"/>
    <lineage>
        <taxon>Bacteria</taxon>
        <taxon>Pseudomonadati</taxon>
        <taxon>Bacteroidota</taxon>
        <taxon>Chitinophagia</taxon>
        <taxon>Chitinophagales</taxon>
        <taxon>Chitinophagaceae</taxon>
        <taxon>Chitinophaga</taxon>
    </lineage>
</organism>
<keyword evidence="2" id="KW-0812">Transmembrane</keyword>
<feature type="transmembrane region" description="Helical" evidence="2">
    <location>
        <begin position="126"/>
        <end position="148"/>
    </location>
</feature>
<keyword evidence="2" id="KW-0472">Membrane</keyword>
<name>A0ABZ2YU94_9BACT</name>
<proteinExistence type="predicted"/>
<feature type="region of interest" description="Disordered" evidence="1">
    <location>
        <begin position="97"/>
        <end position="117"/>
    </location>
</feature>
<sequence length="443" mass="49646">MEQYEHKESFYHLDMVCRYVAGNFGNPEIGSWTNGDYLRLSGILSRHTGIQLSPSTLKRIFGKLKTTERYYPQKATRDGLAQYAGFADWDDFVEKHPRPARSGEGRGAGEVVPGPPTKLPQPRAPLISWWPALLLMAGACAIFGWQWWQKVRNAPEPEVAAKLICSNPVGGNPHSAVFRIRLPEHFKGDSSRFHIAFGDRSREQPIRPGAVLTHYYEMPARYYAVLHYKNRPVDTMPVYLKTNGWTATAWSYLDTTRVYPLKAPAFGPGGMSVTPRELHASGVDTLHTFLVDYVNTRELDATGDDFELHARLATSALRPGIRCSQVIISLYGEKSRHEILLMKPGCVSWAHLVFSEKRIDGRQEDLSPVGTDLTNGGTVHLRVKDRHAELTVNDKPLYNIAYDQPIGKLYGIRISFAGIGSIQQVQLKNADGRVVFEDGGEIK</sequence>
<evidence type="ECO:0008006" key="5">
    <source>
        <dbReference type="Google" id="ProtNLM"/>
    </source>
</evidence>
<evidence type="ECO:0000256" key="1">
    <source>
        <dbReference type="SAM" id="MobiDB-lite"/>
    </source>
</evidence>
<protein>
    <recommendedName>
        <fullName evidence="5">Helix-turn-helix domain-containing protein</fullName>
    </recommendedName>
</protein>
<keyword evidence="4" id="KW-1185">Reference proteome</keyword>
<evidence type="ECO:0000313" key="4">
    <source>
        <dbReference type="Proteomes" id="UP001485459"/>
    </source>
</evidence>
<evidence type="ECO:0000313" key="3">
    <source>
        <dbReference type="EMBL" id="WZN43043.1"/>
    </source>
</evidence>
<gene>
    <name evidence="3" type="ORF">WJU16_08360</name>
</gene>